<dbReference type="Proteomes" id="UP000054144">
    <property type="component" value="Unassembled WGS sequence"/>
</dbReference>
<keyword evidence="1" id="KW-0472">Membrane</keyword>
<feature type="transmembrane region" description="Helical" evidence="1">
    <location>
        <begin position="45"/>
        <end position="71"/>
    </location>
</feature>
<keyword evidence="1" id="KW-1133">Transmembrane helix</keyword>
<name>A0A0D7AM13_9AGAR</name>
<feature type="transmembrane region" description="Helical" evidence="1">
    <location>
        <begin position="162"/>
        <end position="183"/>
    </location>
</feature>
<evidence type="ECO:0000256" key="1">
    <source>
        <dbReference type="SAM" id="Phobius"/>
    </source>
</evidence>
<reference evidence="3 4" key="1">
    <citation type="journal article" date="2015" name="Fungal Genet. Biol.">
        <title>Evolution of novel wood decay mechanisms in Agaricales revealed by the genome sequences of Fistulina hepatica and Cylindrobasidium torrendii.</title>
        <authorList>
            <person name="Floudas D."/>
            <person name="Held B.W."/>
            <person name="Riley R."/>
            <person name="Nagy L.G."/>
            <person name="Koehler G."/>
            <person name="Ransdell A.S."/>
            <person name="Younus H."/>
            <person name="Chow J."/>
            <person name="Chiniquy J."/>
            <person name="Lipzen A."/>
            <person name="Tritt A."/>
            <person name="Sun H."/>
            <person name="Haridas S."/>
            <person name="LaButti K."/>
            <person name="Ohm R.A."/>
            <person name="Kues U."/>
            <person name="Blanchette R.A."/>
            <person name="Grigoriev I.V."/>
            <person name="Minto R.E."/>
            <person name="Hibbett D.S."/>
        </authorList>
    </citation>
    <scope>NUCLEOTIDE SEQUENCE [LARGE SCALE GENOMIC DNA]</scope>
    <source>
        <strain evidence="3 4">ATCC 64428</strain>
    </source>
</reference>
<feature type="transmembrane region" description="Helical" evidence="1">
    <location>
        <begin position="204"/>
        <end position="225"/>
    </location>
</feature>
<feature type="transmembrane region" description="Helical" evidence="1">
    <location>
        <begin position="231"/>
        <end position="250"/>
    </location>
</feature>
<organism evidence="3 4">
    <name type="scientific">Fistulina hepatica ATCC 64428</name>
    <dbReference type="NCBI Taxonomy" id="1128425"/>
    <lineage>
        <taxon>Eukaryota</taxon>
        <taxon>Fungi</taxon>
        <taxon>Dikarya</taxon>
        <taxon>Basidiomycota</taxon>
        <taxon>Agaricomycotina</taxon>
        <taxon>Agaricomycetes</taxon>
        <taxon>Agaricomycetidae</taxon>
        <taxon>Agaricales</taxon>
        <taxon>Fistulinaceae</taxon>
        <taxon>Fistulina</taxon>
    </lineage>
</organism>
<accession>A0A0D7AM13</accession>
<protein>
    <recommendedName>
        <fullName evidence="2">DUF6533 domain-containing protein</fullName>
    </recommendedName>
</protein>
<dbReference type="InterPro" id="IPR045340">
    <property type="entry name" value="DUF6533"/>
</dbReference>
<keyword evidence="1" id="KW-0812">Transmembrane</keyword>
<dbReference type="OrthoDB" id="3346251at2759"/>
<gene>
    <name evidence="3" type="ORF">FISHEDRAFT_56478</name>
</gene>
<feature type="transmembrane region" description="Helical" evidence="1">
    <location>
        <begin position="114"/>
        <end position="134"/>
    </location>
</feature>
<sequence length="346" mass="38633">MTTWNDATKYLRIAALSFWVYDWLLTLPAEIRLSEDKKQFSARRISVACLLLFLVRYLGLAALITNFVGFFGQFWHDAGCRRYYRVMPIMQTFASWASHAVFVVRTVAICDHDIMGTVSISVLAVLTCTLEMFAQLHSFHKYEAGSSGNCLIEYSDKSNISWLYYLSSTVFDVAIIGMTYHGLSIDHRSSSSRAGFTDVLWKSSLVYFCATAILNILNLAFYAHFNNSNATVLGAFGIAVTSMMSSRVILNLHEYSHQPASSFQLSGLRTRTTSSSRRSQSFALSSAVITSPRLPQKASTGVFFASGPTEQANLSGQSVPLDFYRAAPWTMFVHSACTYAVHFRTI</sequence>
<dbReference type="Pfam" id="PF20151">
    <property type="entry name" value="DUF6533"/>
    <property type="match status" value="1"/>
</dbReference>
<dbReference type="AlphaFoldDB" id="A0A0D7AM13"/>
<evidence type="ECO:0000259" key="2">
    <source>
        <dbReference type="Pfam" id="PF20151"/>
    </source>
</evidence>
<evidence type="ECO:0000313" key="4">
    <source>
        <dbReference type="Proteomes" id="UP000054144"/>
    </source>
</evidence>
<feature type="domain" description="DUF6533" evidence="2">
    <location>
        <begin position="10"/>
        <end position="61"/>
    </location>
</feature>
<proteinExistence type="predicted"/>
<keyword evidence="4" id="KW-1185">Reference proteome</keyword>
<feature type="transmembrane region" description="Helical" evidence="1">
    <location>
        <begin position="83"/>
        <end position="102"/>
    </location>
</feature>
<evidence type="ECO:0000313" key="3">
    <source>
        <dbReference type="EMBL" id="KIY51813.1"/>
    </source>
</evidence>
<dbReference type="EMBL" id="KN881648">
    <property type="protein sequence ID" value="KIY51813.1"/>
    <property type="molecule type" value="Genomic_DNA"/>
</dbReference>